<name>A0A1W1DIW8_9ZZZZ</name>
<protein>
    <submittedName>
        <fullName evidence="2">Uncharacterized protein</fullName>
    </submittedName>
</protein>
<keyword evidence="1" id="KW-0812">Transmembrane</keyword>
<reference evidence="2" key="1">
    <citation type="submission" date="2016-10" db="EMBL/GenBank/DDBJ databases">
        <authorList>
            <person name="de Groot N.N."/>
        </authorList>
    </citation>
    <scope>NUCLEOTIDE SEQUENCE</scope>
</reference>
<proteinExistence type="predicted"/>
<dbReference type="AlphaFoldDB" id="A0A1W1DIW8"/>
<gene>
    <name evidence="2" type="ORF">MNB_SUP05-6-1110</name>
</gene>
<feature type="transmembrane region" description="Helical" evidence="1">
    <location>
        <begin position="60"/>
        <end position="80"/>
    </location>
</feature>
<organism evidence="2">
    <name type="scientific">hydrothermal vent metagenome</name>
    <dbReference type="NCBI Taxonomy" id="652676"/>
    <lineage>
        <taxon>unclassified sequences</taxon>
        <taxon>metagenomes</taxon>
        <taxon>ecological metagenomes</taxon>
    </lineage>
</organism>
<keyword evidence="1" id="KW-0472">Membrane</keyword>
<dbReference type="EMBL" id="FPHV01000057">
    <property type="protein sequence ID" value="SFV81285.1"/>
    <property type="molecule type" value="Genomic_DNA"/>
</dbReference>
<evidence type="ECO:0000313" key="2">
    <source>
        <dbReference type="EMBL" id="SFV81285.1"/>
    </source>
</evidence>
<accession>A0A1W1DIW8</accession>
<sequence length="151" mass="17370">MIPSFEFDYFDKITQSKKRIATKPISIQIKSKKAVQKPIKKMDKKPSNINDNAPTNNLKYYYLLLGIAIGTFISILFVALKNKQPNTDRSLVNQIKLARGDKALFDLLLPLNMLSLEAILQQLEANIYKNAQHKIRKKDIINAIKFEHKIN</sequence>
<evidence type="ECO:0000256" key="1">
    <source>
        <dbReference type="SAM" id="Phobius"/>
    </source>
</evidence>
<keyword evidence="1" id="KW-1133">Transmembrane helix</keyword>